<organism evidence="8 9">
    <name type="scientific">Kaistella gelatinilytica</name>
    <dbReference type="NCBI Taxonomy" id="2787636"/>
    <lineage>
        <taxon>Bacteria</taxon>
        <taxon>Pseudomonadati</taxon>
        <taxon>Bacteroidota</taxon>
        <taxon>Flavobacteriia</taxon>
        <taxon>Flavobacteriales</taxon>
        <taxon>Weeksellaceae</taxon>
        <taxon>Chryseobacterium group</taxon>
        <taxon>Kaistella</taxon>
    </lineage>
</organism>
<name>A0ABS0FF59_9FLAO</name>
<accession>A0ABS0FF59</accession>
<dbReference type="InterPro" id="IPR009056">
    <property type="entry name" value="Cyt_c-like_dom"/>
</dbReference>
<evidence type="ECO:0000256" key="5">
    <source>
        <dbReference type="ARBA" id="ARBA00023004"/>
    </source>
</evidence>
<dbReference type="PRINTS" id="PR00606">
    <property type="entry name" value="CYTCHROMECID"/>
</dbReference>
<proteinExistence type="predicted"/>
<keyword evidence="1" id="KW-0813">Transport</keyword>
<gene>
    <name evidence="8" type="ORF">IV494_14095</name>
</gene>
<dbReference type="PROSITE" id="PS51257">
    <property type="entry name" value="PROKAR_LIPOPROTEIN"/>
    <property type="match status" value="1"/>
</dbReference>
<dbReference type="InterPro" id="IPR036909">
    <property type="entry name" value="Cyt_c-like_dom_sf"/>
</dbReference>
<reference evidence="8 9" key="1">
    <citation type="submission" date="2020-11" db="EMBL/GenBank/DDBJ databases">
        <title>Kaistella gelatinilytica sp. nov., a flavobacterium isolated from Antarctic Soil.</title>
        <authorList>
            <person name="Li J."/>
        </authorList>
    </citation>
    <scope>NUCLEOTIDE SEQUENCE [LARGE SCALE GENOMIC DNA]</scope>
    <source>
        <strain evidence="8 9">G5-32</strain>
    </source>
</reference>
<dbReference type="Proteomes" id="UP000660070">
    <property type="component" value="Unassembled WGS sequence"/>
</dbReference>
<comment type="caution">
    <text evidence="8">The sequence shown here is derived from an EMBL/GenBank/DDBJ whole genome shotgun (WGS) entry which is preliminary data.</text>
</comment>
<dbReference type="InterPro" id="IPR002324">
    <property type="entry name" value="Cyt_c_ID"/>
</dbReference>
<evidence type="ECO:0000256" key="1">
    <source>
        <dbReference type="ARBA" id="ARBA00022448"/>
    </source>
</evidence>
<dbReference type="RefSeq" id="WP_196080741.1">
    <property type="nucleotide sequence ID" value="NZ_JADPVI010000004.1"/>
</dbReference>
<keyword evidence="4" id="KW-0249">Electron transport</keyword>
<sequence>MNKYLMIIAMLAVVSCGKKVDSGKESNVMLPEPAVKVMDSATAGKHEGLALIEGADCLTCHKMDTKLVGPSYQEVAAKYTEADVDKLATKIIEGGKGVWGEIPMTAHKGMSPDNAKKMVEYILTLKK</sequence>
<evidence type="ECO:0000256" key="2">
    <source>
        <dbReference type="ARBA" id="ARBA00022617"/>
    </source>
</evidence>
<feature type="domain" description="Cytochrome c" evidence="7">
    <location>
        <begin position="43"/>
        <end position="126"/>
    </location>
</feature>
<evidence type="ECO:0000256" key="3">
    <source>
        <dbReference type="ARBA" id="ARBA00022723"/>
    </source>
</evidence>
<dbReference type="Gene3D" id="1.10.760.10">
    <property type="entry name" value="Cytochrome c-like domain"/>
    <property type="match status" value="1"/>
</dbReference>
<evidence type="ECO:0000313" key="9">
    <source>
        <dbReference type="Proteomes" id="UP000660070"/>
    </source>
</evidence>
<keyword evidence="2 6" id="KW-0349">Heme</keyword>
<evidence type="ECO:0000259" key="7">
    <source>
        <dbReference type="PROSITE" id="PS51007"/>
    </source>
</evidence>
<keyword evidence="5 6" id="KW-0408">Iron</keyword>
<dbReference type="EMBL" id="JADPVI010000004">
    <property type="protein sequence ID" value="MBF8458311.1"/>
    <property type="molecule type" value="Genomic_DNA"/>
</dbReference>
<evidence type="ECO:0000256" key="6">
    <source>
        <dbReference type="PROSITE-ProRule" id="PRU00433"/>
    </source>
</evidence>
<dbReference type="Pfam" id="PF00034">
    <property type="entry name" value="Cytochrom_C"/>
    <property type="match status" value="1"/>
</dbReference>
<keyword evidence="9" id="KW-1185">Reference proteome</keyword>
<evidence type="ECO:0000313" key="8">
    <source>
        <dbReference type="EMBL" id="MBF8458311.1"/>
    </source>
</evidence>
<dbReference type="PROSITE" id="PS51007">
    <property type="entry name" value="CYTC"/>
    <property type="match status" value="1"/>
</dbReference>
<protein>
    <submittedName>
        <fullName evidence="8">C-type cytochrome</fullName>
    </submittedName>
</protein>
<keyword evidence="3 6" id="KW-0479">Metal-binding</keyword>
<dbReference type="SUPFAM" id="SSF46626">
    <property type="entry name" value="Cytochrome c"/>
    <property type="match status" value="1"/>
</dbReference>
<evidence type="ECO:0000256" key="4">
    <source>
        <dbReference type="ARBA" id="ARBA00022982"/>
    </source>
</evidence>